<proteinExistence type="predicted"/>
<accession>A0AAE0AC80</accession>
<comment type="caution">
    <text evidence="2">The sequence shown here is derived from an EMBL/GenBank/DDBJ whole genome shotgun (WGS) entry which is preliminary data.</text>
</comment>
<organism evidence="2 3">
    <name type="scientific">Dipteronia sinensis</name>
    <dbReference type="NCBI Taxonomy" id="43782"/>
    <lineage>
        <taxon>Eukaryota</taxon>
        <taxon>Viridiplantae</taxon>
        <taxon>Streptophyta</taxon>
        <taxon>Embryophyta</taxon>
        <taxon>Tracheophyta</taxon>
        <taxon>Spermatophyta</taxon>
        <taxon>Magnoliopsida</taxon>
        <taxon>eudicotyledons</taxon>
        <taxon>Gunneridae</taxon>
        <taxon>Pentapetalae</taxon>
        <taxon>rosids</taxon>
        <taxon>malvids</taxon>
        <taxon>Sapindales</taxon>
        <taxon>Sapindaceae</taxon>
        <taxon>Hippocastanoideae</taxon>
        <taxon>Acereae</taxon>
        <taxon>Dipteronia</taxon>
    </lineage>
</organism>
<dbReference type="AlphaFoldDB" id="A0AAE0AC80"/>
<keyword evidence="1" id="KW-0472">Membrane</keyword>
<dbReference type="EMBL" id="JANJYJ010000005">
    <property type="protein sequence ID" value="KAK3210778.1"/>
    <property type="molecule type" value="Genomic_DNA"/>
</dbReference>
<keyword evidence="1" id="KW-1133">Transmembrane helix</keyword>
<name>A0AAE0AC80_9ROSI</name>
<keyword evidence="3" id="KW-1185">Reference proteome</keyword>
<dbReference type="Proteomes" id="UP001281410">
    <property type="component" value="Unassembled WGS sequence"/>
</dbReference>
<keyword evidence="1" id="KW-0812">Transmembrane</keyword>
<feature type="transmembrane region" description="Helical" evidence="1">
    <location>
        <begin position="21"/>
        <end position="41"/>
    </location>
</feature>
<sequence length="159" mass="18425">MKKKITTEKRKRKKGIEIGGQYCHTIQISLSLTIKFAYLLFFCVHRRLELRPPPPVALIYHVYSFHDFIIPKSLQESEEIRVSKTVFVDGKATENSLLHPRSLRLYALVLARPLHIRLTCQKSQFWLVDWIHSLHMPESELSIAQDLNIAKPSAPAPVR</sequence>
<gene>
    <name evidence="2" type="ORF">Dsin_015484</name>
</gene>
<evidence type="ECO:0000313" key="2">
    <source>
        <dbReference type="EMBL" id="KAK3210778.1"/>
    </source>
</evidence>
<evidence type="ECO:0000313" key="3">
    <source>
        <dbReference type="Proteomes" id="UP001281410"/>
    </source>
</evidence>
<evidence type="ECO:0000256" key="1">
    <source>
        <dbReference type="SAM" id="Phobius"/>
    </source>
</evidence>
<protein>
    <submittedName>
        <fullName evidence="2">Uncharacterized protein</fullName>
    </submittedName>
</protein>
<reference evidence="2" key="1">
    <citation type="journal article" date="2023" name="Plant J.">
        <title>Genome sequences and population genomics provide insights into the demographic history, inbreeding, and mutation load of two 'living fossil' tree species of Dipteronia.</title>
        <authorList>
            <person name="Feng Y."/>
            <person name="Comes H.P."/>
            <person name="Chen J."/>
            <person name="Zhu S."/>
            <person name="Lu R."/>
            <person name="Zhang X."/>
            <person name="Li P."/>
            <person name="Qiu J."/>
            <person name="Olsen K.M."/>
            <person name="Qiu Y."/>
        </authorList>
    </citation>
    <scope>NUCLEOTIDE SEQUENCE</scope>
    <source>
        <strain evidence="2">NBL</strain>
    </source>
</reference>